<evidence type="ECO:0000313" key="3">
    <source>
        <dbReference type="Proteomes" id="UP000499080"/>
    </source>
</evidence>
<evidence type="ECO:0000313" key="2">
    <source>
        <dbReference type="EMBL" id="GBO43464.1"/>
    </source>
</evidence>
<proteinExistence type="predicted"/>
<keyword evidence="3" id="KW-1185">Reference proteome</keyword>
<feature type="region of interest" description="Disordered" evidence="1">
    <location>
        <begin position="37"/>
        <end position="58"/>
    </location>
</feature>
<reference evidence="2 3" key="1">
    <citation type="journal article" date="2019" name="Sci. Rep.">
        <title>Orb-weaving spider Araneus ventricosus genome elucidates the spidroin gene catalogue.</title>
        <authorList>
            <person name="Kono N."/>
            <person name="Nakamura H."/>
            <person name="Ohtoshi R."/>
            <person name="Moran D.A.P."/>
            <person name="Shinohara A."/>
            <person name="Yoshida Y."/>
            <person name="Fujiwara M."/>
            <person name="Mori M."/>
            <person name="Tomita M."/>
            <person name="Arakawa K."/>
        </authorList>
    </citation>
    <scope>NUCLEOTIDE SEQUENCE [LARGE SCALE GENOMIC DNA]</scope>
</reference>
<name>A0A4Y2X3K2_ARAVE</name>
<dbReference type="Proteomes" id="UP000499080">
    <property type="component" value="Unassembled WGS sequence"/>
</dbReference>
<comment type="caution">
    <text evidence="2">The sequence shown here is derived from an EMBL/GenBank/DDBJ whole genome shotgun (WGS) entry which is preliminary data.</text>
</comment>
<gene>
    <name evidence="2" type="ORF">AVEN_169813_1</name>
</gene>
<dbReference type="EMBL" id="BGPR01069895">
    <property type="protein sequence ID" value="GBO43464.1"/>
    <property type="molecule type" value="Genomic_DNA"/>
</dbReference>
<organism evidence="2 3">
    <name type="scientific">Araneus ventricosus</name>
    <name type="common">Orbweaver spider</name>
    <name type="synonym">Epeira ventricosa</name>
    <dbReference type="NCBI Taxonomy" id="182803"/>
    <lineage>
        <taxon>Eukaryota</taxon>
        <taxon>Metazoa</taxon>
        <taxon>Ecdysozoa</taxon>
        <taxon>Arthropoda</taxon>
        <taxon>Chelicerata</taxon>
        <taxon>Arachnida</taxon>
        <taxon>Araneae</taxon>
        <taxon>Araneomorphae</taxon>
        <taxon>Entelegynae</taxon>
        <taxon>Araneoidea</taxon>
        <taxon>Araneidae</taxon>
        <taxon>Araneus</taxon>
    </lineage>
</organism>
<sequence length="58" mass="6600">MLWSRAESGPDYLVVSDQLLVISYQSLYNKGRFLSDLRPRWPSGRVSTSEPDSTEDPP</sequence>
<accession>A0A4Y2X3K2</accession>
<evidence type="ECO:0000256" key="1">
    <source>
        <dbReference type="SAM" id="MobiDB-lite"/>
    </source>
</evidence>
<protein>
    <submittedName>
        <fullName evidence="2">Uncharacterized protein</fullName>
    </submittedName>
</protein>
<feature type="non-terminal residue" evidence="2">
    <location>
        <position position="58"/>
    </location>
</feature>
<dbReference type="AlphaFoldDB" id="A0A4Y2X3K2"/>